<organism evidence="2 3">
    <name type="scientific">Mycena maculata</name>
    <dbReference type="NCBI Taxonomy" id="230809"/>
    <lineage>
        <taxon>Eukaryota</taxon>
        <taxon>Fungi</taxon>
        <taxon>Dikarya</taxon>
        <taxon>Basidiomycota</taxon>
        <taxon>Agaricomycotina</taxon>
        <taxon>Agaricomycetes</taxon>
        <taxon>Agaricomycetidae</taxon>
        <taxon>Agaricales</taxon>
        <taxon>Marasmiineae</taxon>
        <taxon>Mycenaceae</taxon>
        <taxon>Mycena</taxon>
    </lineage>
</organism>
<dbReference type="AlphaFoldDB" id="A0AAD7ICX2"/>
<dbReference type="EMBL" id="JARJLG010000128">
    <property type="protein sequence ID" value="KAJ7740200.1"/>
    <property type="molecule type" value="Genomic_DNA"/>
</dbReference>
<name>A0AAD7ICX2_9AGAR</name>
<feature type="region of interest" description="Disordered" evidence="1">
    <location>
        <begin position="308"/>
        <end position="375"/>
    </location>
</feature>
<sequence>MYEKITLRRLGQLASFIGALEAREGLGTLVRSLSISCLVPRGFCEMRESDVTKIFALCPRLSQFGFSPANDPLAYCQKRDPPRLIPPTSQSLASLEFSQHVDYRIILAALAQVGQKLQSLSLYLLYRSIVIGHSPLSFDSLQDLFLHVTTGSEISSKWSMPRLQRVSLVKEEGERTLPASPSRYFFNARGAIPYIQRLLDSCPALEHLSMDALIYNVELRHPTVTSVDYFCWFDTDPPPDFGWIHKGFPALQDLRILEQSMFRLRDIPDSLPGETEFMRPWEDDYVASRADGGPDSHWITALSVGENLDGKDDRDYDPEADDGSSEDGSDADPDSDALSCMTVEEDGDEEQEEETASLDPDDPYKIFRRPSQFGY</sequence>
<evidence type="ECO:0000313" key="3">
    <source>
        <dbReference type="Proteomes" id="UP001215280"/>
    </source>
</evidence>
<feature type="compositionally biased region" description="Acidic residues" evidence="1">
    <location>
        <begin position="315"/>
        <end position="335"/>
    </location>
</feature>
<proteinExistence type="predicted"/>
<dbReference type="Proteomes" id="UP001215280">
    <property type="component" value="Unassembled WGS sequence"/>
</dbReference>
<feature type="compositionally biased region" description="Acidic residues" evidence="1">
    <location>
        <begin position="343"/>
        <end position="361"/>
    </location>
</feature>
<keyword evidence="3" id="KW-1185">Reference proteome</keyword>
<protein>
    <submittedName>
        <fullName evidence="2">Uncharacterized protein</fullName>
    </submittedName>
</protein>
<reference evidence="2" key="1">
    <citation type="submission" date="2023-03" db="EMBL/GenBank/DDBJ databases">
        <title>Massive genome expansion in bonnet fungi (Mycena s.s.) driven by repeated elements and novel gene families across ecological guilds.</title>
        <authorList>
            <consortium name="Lawrence Berkeley National Laboratory"/>
            <person name="Harder C.B."/>
            <person name="Miyauchi S."/>
            <person name="Viragh M."/>
            <person name="Kuo A."/>
            <person name="Thoen E."/>
            <person name="Andreopoulos B."/>
            <person name="Lu D."/>
            <person name="Skrede I."/>
            <person name="Drula E."/>
            <person name="Henrissat B."/>
            <person name="Morin E."/>
            <person name="Kohler A."/>
            <person name="Barry K."/>
            <person name="LaButti K."/>
            <person name="Morin E."/>
            <person name="Salamov A."/>
            <person name="Lipzen A."/>
            <person name="Mereny Z."/>
            <person name="Hegedus B."/>
            <person name="Baldrian P."/>
            <person name="Stursova M."/>
            <person name="Weitz H."/>
            <person name="Taylor A."/>
            <person name="Grigoriev I.V."/>
            <person name="Nagy L.G."/>
            <person name="Martin F."/>
            <person name="Kauserud H."/>
        </authorList>
    </citation>
    <scope>NUCLEOTIDE SEQUENCE</scope>
    <source>
        <strain evidence="2">CBHHK188m</strain>
    </source>
</reference>
<evidence type="ECO:0000313" key="2">
    <source>
        <dbReference type="EMBL" id="KAJ7740200.1"/>
    </source>
</evidence>
<evidence type="ECO:0000256" key="1">
    <source>
        <dbReference type="SAM" id="MobiDB-lite"/>
    </source>
</evidence>
<gene>
    <name evidence="2" type="ORF">DFH07DRAFT_982712</name>
</gene>
<comment type="caution">
    <text evidence="2">The sequence shown here is derived from an EMBL/GenBank/DDBJ whole genome shotgun (WGS) entry which is preliminary data.</text>
</comment>
<accession>A0AAD7ICX2</accession>